<dbReference type="EMBL" id="ML170170">
    <property type="protein sequence ID" value="TDL23491.1"/>
    <property type="molecule type" value="Genomic_DNA"/>
</dbReference>
<dbReference type="PROSITE" id="PS50011">
    <property type="entry name" value="PROTEIN_KINASE_DOM"/>
    <property type="match status" value="1"/>
</dbReference>
<dbReference type="InterPro" id="IPR000719">
    <property type="entry name" value="Prot_kinase_dom"/>
</dbReference>
<dbReference type="InterPro" id="IPR001245">
    <property type="entry name" value="Ser-Thr/Tyr_kinase_cat_dom"/>
</dbReference>
<dbReference type="InterPro" id="IPR050167">
    <property type="entry name" value="Ser_Thr_protein_kinase"/>
</dbReference>
<dbReference type="Pfam" id="PF07714">
    <property type="entry name" value="PK_Tyr_Ser-Thr"/>
    <property type="match status" value="1"/>
</dbReference>
<evidence type="ECO:0000313" key="2">
    <source>
        <dbReference type="EMBL" id="TDL23491.1"/>
    </source>
</evidence>
<organism evidence="2 3">
    <name type="scientific">Rickenella mellea</name>
    <dbReference type="NCBI Taxonomy" id="50990"/>
    <lineage>
        <taxon>Eukaryota</taxon>
        <taxon>Fungi</taxon>
        <taxon>Dikarya</taxon>
        <taxon>Basidiomycota</taxon>
        <taxon>Agaricomycotina</taxon>
        <taxon>Agaricomycetes</taxon>
        <taxon>Hymenochaetales</taxon>
        <taxon>Rickenellaceae</taxon>
        <taxon>Rickenella</taxon>
    </lineage>
</organism>
<sequence>MQQSSIHLIRTDQRNRARLAISPHLPTPGFIHGNLKGSNVFVKNDGSACILNSGIAFVLDDSTASVAGPVRWMAPEVMYSEGPLYDHSLKADVYAFAMTVIEILSGNLPFAHIYREGAVILRVIQGERPQHSPGDFTVPGLWQLLEECWKQEAYERPDMNEALMYLENL</sequence>
<dbReference type="GO" id="GO:0004672">
    <property type="term" value="F:protein kinase activity"/>
    <property type="evidence" value="ECO:0007669"/>
    <property type="project" value="InterPro"/>
</dbReference>
<dbReference type="GO" id="GO:0005524">
    <property type="term" value="F:ATP binding"/>
    <property type="evidence" value="ECO:0007669"/>
    <property type="project" value="InterPro"/>
</dbReference>
<dbReference type="STRING" id="50990.A0A4Y7Q873"/>
<keyword evidence="2" id="KW-0808">Transferase</keyword>
<dbReference type="GO" id="GO:0007165">
    <property type="term" value="P:signal transduction"/>
    <property type="evidence" value="ECO:0007669"/>
    <property type="project" value="TreeGrafter"/>
</dbReference>
<dbReference type="SUPFAM" id="SSF56112">
    <property type="entry name" value="Protein kinase-like (PK-like)"/>
    <property type="match status" value="1"/>
</dbReference>
<proteinExistence type="predicted"/>
<dbReference type="PANTHER" id="PTHR23257">
    <property type="entry name" value="SERINE-THREONINE PROTEIN KINASE"/>
    <property type="match status" value="1"/>
</dbReference>
<evidence type="ECO:0000259" key="1">
    <source>
        <dbReference type="PROSITE" id="PS50011"/>
    </source>
</evidence>
<accession>A0A4Y7Q873</accession>
<dbReference type="InterPro" id="IPR011009">
    <property type="entry name" value="Kinase-like_dom_sf"/>
</dbReference>
<dbReference type="GO" id="GO:0005737">
    <property type="term" value="C:cytoplasm"/>
    <property type="evidence" value="ECO:0007669"/>
    <property type="project" value="TreeGrafter"/>
</dbReference>
<dbReference type="VEuPathDB" id="FungiDB:BD410DRAFT_721308"/>
<reference evidence="2 3" key="1">
    <citation type="submission" date="2018-06" db="EMBL/GenBank/DDBJ databases">
        <title>A transcriptomic atlas of mushroom development highlights an independent origin of complex multicellularity.</title>
        <authorList>
            <consortium name="DOE Joint Genome Institute"/>
            <person name="Krizsan K."/>
            <person name="Almasi E."/>
            <person name="Merenyi Z."/>
            <person name="Sahu N."/>
            <person name="Viragh M."/>
            <person name="Koszo T."/>
            <person name="Mondo S."/>
            <person name="Kiss B."/>
            <person name="Balint B."/>
            <person name="Kues U."/>
            <person name="Barry K."/>
            <person name="Hegedus J.C."/>
            <person name="Henrissat B."/>
            <person name="Johnson J."/>
            <person name="Lipzen A."/>
            <person name="Ohm R."/>
            <person name="Nagy I."/>
            <person name="Pangilinan J."/>
            <person name="Yan J."/>
            <person name="Xiong Y."/>
            <person name="Grigoriev I.V."/>
            <person name="Hibbett D.S."/>
            <person name="Nagy L.G."/>
        </authorList>
    </citation>
    <scope>NUCLEOTIDE SEQUENCE [LARGE SCALE GENOMIC DNA]</scope>
    <source>
        <strain evidence="2 3">SZMC22713</strain>
    </source>
</reference>
<gene>
    <name evidence="2" type="ORF">BD410DRAFT_721308</name>
</gene>
<protein>
    <submittedName>
        <fullName evidence="2">Kinase-like protein</fullName>
    </submittedName>
</protein>
<feature type="domain" description="Protein kinase" evidence="1">
    <location>
        <begin position="1"/>
        <end position="169"/>
    </location>
</feature>
<dbReference type="Proteomes" id="UP000294933">
    <property type="component" value="Unassembled WGS sequence"/>
</dbReference>
<keyword evidence="3" id="KW-1185">Reference proteome</keyword>
<dbReference type="Gene3D" id="1.10.510.10">
    <property type="entry name" value="Transferase(Phosphotransferase) domain 1"/>
    <property type="match status" value="1"/>
</dbReference>
<dbReference type="OrthoDB" id="122279at2759"/>
<dbReference type="AlphaFoldDB" id="A0A4Y7Q873"/>
<evidence type="ECO:0000313" key="3">
    <source>
        <dbReference type="Proteomes" id="UP000294933"/>
    </source>
</evidence>
<name>A0A4Y7Q873_9AGAM</name>
<keyword evidence="2" id="KW-0418">Kinase</keyword>